<evidence type="ECO:0000313" key="6">
    <source>
        <dbReference type="Ensembl" id="ENSCMIP00000034077.1"/>
    </source>
</evidence>
<feature type="compositionally biased region" description="Basic residues" evidence="4">
    <location>
        <begin position="800"/>
        <end position="810"/>
    </location>
</feature>
<organism evidence="6 7">
    <name type="scientific">Callorhinchus milii</name>
    <name type="common">Ghost shark</name>
    <dbReference type="NCBI Taxonomy" id="7868"/>
    <lineage>
        <taxon>Eukaryota</taxon>
        <taxon>Metazoa</taxon>
        <taxon>Chordata</taxon>
        <taxon>Craniata</taxon>
        <taxon>Vertebrata</taxon>
        <taxon>Chondrichthyes</taxon>
        <taxon>Holocephali</taxon>
        <taxon>Chimaeriformes</taxon>
        <taxon>Callorhinchidae</taxon>
        <taxon>Callorhinchus</taxon>
    </lineage>
</organism>
<dbReference type="Proteomes" id="UP000314986">
    <property type="component" value="Unassembled WGS sequence"/>
</dbReference>
<dbReference type="PANTHER" id="PTHR17614">
    <property type="entry name" value="ZINC FINGER-CONTAINING"/>
    <property type="match status" value="1"/>
</dbReference>
<dbReference type="InterPro" id="IPR052445">
    <property type="entry name" value="ZnF-G_patch_domain"/>
</dbReference>
<dbReference type="PROSITE" id="PS00028">
    <property type="entry name" value="ZINC_FINGER_C2H2_1"/>
    <property type="match status" value="1"/>
</dbReference>
<feature type="region of interest" description="Disordered" evidence="4">
    <location>
        <begin position="1042"/>
        <end position="1064"/>
    </location>
</feature>
<dbReference type="STRING" id="7868.ENSCMIP00000034077"/>
<feature type="compositionally biased region" description="Basic and acidic residues" evidence="4">
    <location>
        <begin position="702"/>
        <end position="722"/>
    </location>
</feature>
<keyword evidence="1" id="KW-0479">Metal-binding</keyword>
<reference evidence="6" key="5">
    <citation type="submission" date="2025-09" db="UniProtKB">
        <authorList>
            <consortium name="Ensembl"/>
        </authorList>
    </citation>
    <scope>IDENTIFICATION</scope>
</reference>
<dbReference type="AlphaFoldDB" id="A0A4W3IX53"/>
<dbReference type="SUPFAM" id="SSF57667">
    <property type="entry name" value="beta-beta-alpha zinc fingers"/>
    <property type="match status" value="1"/>
</dbReference>
<feature type="region of interest" description="Disordered" evidence="4">
    <location>
        <begin position="148"/>
        <end position="172"/>
    </location>
</feature>
<reference evidence="7" key="1">
    <citation type="journal article" date="2006" name="Science">
        <title>Ancient noncoding elements conserved in the human genome.</title>
        <authorList>
            <person name="Venkatesh B."/>
            <person name="Kirkness E.F."/>
            <person name="Loh Y.H."/>
            <person name="Halpern A.L."/>
            <person name="Lee A.P."/>
            <person name="Johnson J."/>
            <person name="Dandona N."/>
            <person name="Viswanathan L.D."/>
            <person name="Tay A."/>
            <person name="Venter J.C."/>
            <person name="Strausberg R.L."/>
            <person name="Brenner S."/>
        </authorList>
    </citation>
    <scope>NUCLEOTIDE SEQUENCE [LARGE SCALE GENOMIC DNA]</scope>
</reference>
<protein>
    <recommendedName>
        <fullName evidence="5">C2H2-type domain-containing protein</fullName>
    </recommendedName>
</protein>
<keyword evidence="7" id="KW-1185">Reference proteome</keyword>
<evidence type="ECO:0000256" key="3">
    <source>
        <dbReference type="ARBA" id="ARBA00022833"/>
    </source>
</evidence>
<dbReference type="GeneTree" id="ENSGT00940000160909"/>
<dbReference type="Ensembl" id="ENSCMIT00000034593.1">
    <property type="protein sequence ID" value="ENSCMIP00000034077.1"/>
    <property type="gene ID" value="ENSCMIG00000014483.1"/>
</dbReference>
<evidence type="ECO:0000256" key="4">
    <source>
        <dbReference type="SAM" id="MobiDB-lite"/>
    </source>
</evidence>
<dbReference type="InterPro" id="IPR013087">
    <property type="entry name" value="Znf_C2H2_type"/>
</dbReference>
<accession>A0A4W3IX53</accession>
<gene>
    <name evidence="6" type="primary">znf804a</name>
</gene>
<name>A0A4W3IX53_CALMI</name>
<evidence type="ECO:0000256" key="1">
    <source>
        <dbReference type="ARBA" id="ARBA00022723"/>
    </source>
</evidence>
<dbReference type="InterPro" id="IPR036236">
    <property type="entry name" value="Znf_C2H2_sf"/>
</dbReference>
<dbReference type="GO" id="GO:0005634">
    <property type="term" value="C:nucleus"/>
    <property type="evidence" value="ECO:0007669"/>
    <property type="project" value="TreeGrafter"/>
</dbReference>
<evidence type="ECO:0000256" key="2">
    <source>
        <dbReference type="ARBA" id="ARBA00022771"/>
    </source>
</evidence>
<reference evidence="7" key="2">
    <citation type="journal article" date="2007" name="PLoS Biol.">
        <title>Survey sequencing and comparative analysis of the elephant shark (Callorhinchus milii) genome.</title>
        <authorList>
            <person name="Venkatesh B."/>
            <person name="Kirkness E.F."/>
            <person name="Loh Y.H."/>
            <person name="Halpern A.L."/>
            <person name="Lee A.P."/>
            <person name="Johnson J."/>
            <person name="Dandona N."/>
            <person name="Viswanathan L.D."/>
            <person name="Tay A."/>
            <person name="Venter J.C."/>
            <person name="Strausberg R.L."/>
            <person name="Brenner S."/>
        </authorList>
    </citation>
    <scope>NUCLEOTIDE SEQUENCE [LARGE SCALE GENOMIC DNA]</scope>
</reference>
<sequence>MACYYIVISSTHLSNGHFRNIKGVFRGPLCKNGNKALDYAEKEKAIAKALEDLKANFYCELCDKQYYKHQEFDNHINSYDHAHKQRLKELKQREFARNVASKSRKDEKKQEKALKRLYELAELRKQVGCAPGSGPMFKSTTVAVANASRENQRRASMDPGRASTKSTDPETGIAGSIVEISGGSSILSPRNTTDIWKTQHCKQGKQSCGQRIGFSFSFPKKVPVKLESSAAVFCENSEEGPNRKSVNHKRKVNCNAYNTPMGSGTEAVVGLQAKTEKGKNQQEISIASNGMELVKESQDLTVKARSPAGEPYLYSYSSGLQCNNKPKLPLLAFLPLAEQGQLHESMNKEETSSESDVKTAQSKCFDSVEETNEIYNILSNESLKSLVKVKACKLSQAGNTENMGTSCACKRPTSPFFPVLSKDGSTVLQWPSEMLLSTNTQPSITYCCNPLYFDFRSPRTKEGIEEVISEESELMEFKTPVEDLSSLEAGVEKELACSLLDTPQDCSNFDADGTVTGNEVDQTVQKHDCERTQFIANTLKAHCEGSNLHESIHQMLSYCKSKKHKKACRHSNRNHRRKEIEKESLKNWKVGNTHCCKEQNMRKASLEWKNREKVKVDENFSSSGMNELSDEENITDASKCRRGQEQTMQKMSVSCTEYFEVQCGENKEVTEKLDKNLKKIACGNRAKRDTLKSKHRQVVHSKNYETRKQRESIENDGEHENSFTDSVRKICGQQHCSLSRTSRDMHSAYSQACSYKSRQRGRDIGPDSLSDTDTDTGPYNAERQSVKRGYSSLNGETIIPHHKHKRHRHSSSSNKEHRQSPNSCYRSFYSDYIQSLGKESPLPKKEQSHSNKSKTKISAREKSRCLTPDEFQHCDPSCQKKLLGDSEPNAQRQDKNIRNISHTPVEQTEEGHSSVHTPSTETFADDYHSEISNHLLNSKMTMSGHECDERTNNPKYPSEDILFPGLSFVLRDASVKLHSEEVSTVKTLPQGDAIYHKEMDSYSNNVTDVETSLNEVHVRHYETLSEERAGRTERLRVAPNVVPSNSHRASQTEAPESTDCEQPQTEQIHKAFSPLSQTISFTPEEAEKYKQLQIQAQQHIEQQRLVSKVKGALPAPAITAALAPQQPIHLQQSVTTASITTIHHTILQRHAAAAAGSFIQPHSPSLPHIHALPTHISLAPGLYPGGHPAFLAAPQLHIIPARVLHPEHFALHPLPIARLFPPLVTLHSPAIPLHPLLHPSFAGQDFLYLTGQSK</sequence>
<feature type="region of interest" description="Disordered" evidence="4">
    <location>
        <begin position="753"/>
        <end position="823"/>
    </location>
</feature>
<dbReference type="OMA" id="EVFLCHY"/>
<proteinExistence type="predicted"/>
<dbReference type="GO" id="GO:0008270">
    <property type="term" value="F:zinc ion binding"/>
    <property type="evidence" value="ECO:0007669"/>
    <property type="project" value="UniProtKB-KW"/>
</dbReference>
<dbReference type="PANTHER" id="PTHR17614:SF13">
    <property type="entry name" value="ZINC FINGER PROTEIN 804A"/>
    <property type="match status" value="1"/>
</dbReference>
<feature type="region of interest" description="Disordered" evidence="4">
    <location>
        <begin position="688"/>
        <end position="722"/>
    </location>
</feature>
<evidence type="ECO:0000259" key="5">
    <source>
        <dbReference type="PROSITE" id="PS00028"/>
    </source>
</evidence>
<feature type="domain" description="C2H2-type" evidence="5">
    <location>
        <begin position="59"/>
        <end position="81"/>
    </location>
</feature>
<keyword evidence="2" id="KW-0863">Zinc-finger</keyword>
<evidence type="ECO:0000313" key="7">
    <source>
        <dbReference type="Proteomes" id="UP000314986"/>
    </source>
</evidence>
<keyword evidence="3" id="KW-0862">Zinc</keyword>
<feature type="region of interest" description="Disordered" evidence="4">
    <location>
        <begin position="838"/>
        <end position="917"/>
    </location>
</feature>
<reference evidence="6" key="4">
    <citation type="submission" date="2025-08" db="UniProtKB">
        <authorList>
            <consortium name="Ensembl"/>
        </authorList>
    </citation>
    <scope>IDENTIFICATION</scope>
</reference>
<dbReference type="InParanoid" id="A0A4W3IX53"/>
<reference evidence="7" key="3">
    <citation type="journal article" date="2014" name="Nature">
        <title>Elephant shark genome provides unique insights into gnathostome evolution.</title>
        <authorList>
            <consortium name="International Elephant Shark Genome Sequencing Consortium"/>
            <person name="Venkatesh B."/>
            <person name="Lee A.P."/>
            <person name="Ravi V."/>
            <person name="Maurya A.K."/>
            <person name="Lian M.M."/>
            <person name="Swann J.B."/>
            <person name="Ohta Y."/>
            <person name="Flajnik M.F."/>
            <person name="Sutoh Y."/>
            <person name="Kasahara M."/>
            <person name="Hoon S."/>
            <person name="Gangu V."/>
            <person name="Roy S.W."/>
            <person name="Irimia M."/>
            <person name="Korzh V."/>
            <person name="Kondrychyn I."/>
            <person name="Lim Z.W."/>
            <person name="Tay B.H."/>
            <person name="Tohari S."/>
            <person name="Kong K.W."/>
            <person name="Ho S."/>
            <person name="Lorente-Galdos B."/>
            <person name="Quilez J."/>
            <person name="Marques-Bonet T."/>
            <person name="Raney B.J."/>
            <person name="Ingham P.W."/>
            <person name="Tay A."/>
            <person name="Hillier L.W."/>
            <person name="Minx P."/>
            <person name="Boehm T."/>
            <person name="Wilson R.K."/>
            <person name="Brenner S."/>
            <person name="Warren W.C."/>
        </authorList>
    </citation>
    <scope>NUCLEOTIDE SEQUENCE [LARGE SCALE GENOMIC DNA]</scope>
</reference>